<dbReference type="Gene3D" id="3.40.50.300">
    <property type="entry name" value="P-loop containing nucleotide triphosphate hydrolases"/>
    <property type="match status" value="1"/>
</dbReference>
<dbReference type="Proteomes" id="UP001597191">
    <property type="component" value="Unassembled WGS sequence"/>
</dbReference>
<gene>
    <name evidence="6" type="ORF">ACFQ4R_00560</name>
</gene>
<sequence>MIEFKQVTKEYGQEDALKHLSLTIGDGELFVLVGPSGSGKTTLLKMINRLVIPTSGQILIDQADVAQIDLENLRRHTGYVLQTGALFPNMTVEQNAGIQLEALGWPAEKRHERIVELLTRMGLAPDLFLKRMPSELSGGESQRVGIARALAANPKLILMDEPFSALDPLSKRQLQALILQLHRELATTFVFVTHDMREALHLADRLAVIYDGELQQLGTPAEILAAPANDFVREFFADVQQTQYLQRVLAAGFGQQLTENSDNDLPQFKNSDTIYQWAQLLQQQPQQKIQVAGFLLTPQDLVDYMASLNQGGEQRA</sequence>
<evidence type="ECO:0000256" key="2">
    <source>
        <dbReference type="ARBA" id="ARBA00022448"/>
    </source>
</evidence>
<keyword evidence="7" id="KW-1185">Reference proteome</keyword>
<keyword evidence="4 6" id="KW-0067">ATP-binding</keyword>
<evidence type="ECO:0000256" key="1">
    <source>
        <dbReference type="ARBA" id="ARBA00005417"/>
    </source>
</evidence>
<dbReference type="PANTHER" id="PTHR43117:SF4">
    <property type="entry name" value="OSMOPROTECTANT IMPORT ATP-BINDING PROTEIN OSMV"/>
    <property type="match status" value="1"/>
</dbReference>
<accession>A0ABW4BIT7</accession>
<feature type="domain" description="ABC transporter" evidence="5">
    <location>
        <begin position="2"/>
        <end position="236"/>
    </location>
</feature>
<dbReference type="Pfam" id="PF00005">
    <property type="entry name" value="ABC_tran"/>
    <property type="match status" value="1"/>
</dbReference>
<dbReference type="InterPro" id="IPR003593">
    <property type="entry name" value="AAA+_ATPase"/>
</dbReference>
<evidence type="ECO:0000313" key="6">
    <source>
        <dbReference type="EMBL" id="MFD1410124.1"/>
    </source>
</evidence>
<protein>
    <submittedName>
        <fullName evidence="6">ABC transporter ATP-binding protein</fullName>
    </submittedName>
</protein>
<dbReference type="SMART" id="SM00382">
    <property type="entry name" value="AAA"/>
    <property type="match status" value="1"/>
</dbReference>
<keyword evidence="3" id="KW-0547">Nucleotide-binding</keyword>
<dbReference type="PROSITE" id="PS00211">
    <property type="entry name" value="ABC_TRANSPORTER_1"/>
    <property type="match status" value="1"/>
</dbReference>
<evidence type="ECO:0000256" key="4">
    <source>
        <dbReference type="ARBA" id="ARBA00022840"/>
    </source>
</evidence>
<dbReference type="SUPFAM" id="SSF52540">
    <property type="entry name" value="P-loop containing nucleoside triphosphate hydrolases"/>
    <property type="match status" value="1"/>
</dbReference>
<evidence type="ECO:0000259" key="5">
    <source>
        <dbReference type="PROSITE" id="PS50893"/>
    </source>
</evidence>
<dbReference type="RefSeq" id="WP_125651368.1">
    <property type="nucleotide sequence ID" value="NZ_JBHTOH010000007.1"/>
</dbReference>
<dbReference type="PROSITE" id="PS50893">
    <property type="entry name" value="ABC_TRANSPORTER_2"/>
    <property type="match status" value="1"/>
</dbReference>
<evidence type="ECO:0000313" key="7">
    <source>
        <dbReference type="Proteomes" id="UP001597191"/>
    </source>
</evidence>
<keyword evidence="2" id="KW-0813">Transport</keyword>
<proteinExistence type="inferred from homology"/>
<comment type="similarity">
    <text evidence="1">Belongs to the ABC transporter superfamily.</text>
</comment>
<dbReference type="InterPro" id="IPR017871">
    <property type="entry name" value="ABC_transporter-like_CS"/>
</dbReference>
<dbReference type="GO" id="GO:0005524">
    <property type="term" value="F:ATP binding"/>
    <property type="evidence" value="ECO:0007669"/>
    <property type="project" value="UniProtKB-KW"/>
</dbReference>
<dbReference type="InterPro" id="IPR027417">
    <property type="entry name" value="P-loop_NTPase"/>
</dbReference>
<evidence type="ECO:0000256" key="3">
    <source>
        <dbReference type="ARBA" id="ARBA00022741"/>
    </source>
</evidence>
<dbReference type="InterPro" id="IPR003439">
    <property type="entry name" value="ABC_transporter-like_ATP-bd"/>
</dbReference>
<comment type="caution">
    <text evidence="6">The sequence shown here is derived from an EMBL/GenBank/DDBJ whole genome shotgun (WGS) entry which is preliminary data.</text>
</comment>
<reference evidence="7" key="1">
    <citation type="journal article" date="2019" name="Int. J. Syst. Evol. Microbiol.">
        <title>The Global Catalogue of Microorganisms (GCM) 10K type strain sequencing project: providing services to taxonomists for standard genome sequencing and annotation.</title>
        <authorList>
            <consortium name="The Broad Institute Genomics Platform"/>
            <consortium name="The Broad Institute Genome Sequencing Center for Infectious Disease"/>
            <person name="Wu L."/>
            <person name="Ma J."/>
        </authorList>
    </citation>
    <scope>NUCLEOTIDE SEQUENCE [LARGE SCALE GENOMIC DNA]</scope>
    <source>
        <strain evidence="7">CCM 8937</strain>
    </source>
</reference>
<dbReference type="PANTHER" id="PTHR43117">
    <property type="entry name" value="OSMOPROTECTANT IMPORT ATP-BINDING PROTEIN OSMV"/>
    <property type="match status" value="1"/>
</dbReference>
<name>A0ABW4BIT7_9LACO</name>
<organism evidence="6 7">
    <name type="scientific">Lapidilactobacillus gannanensis</name>
    <dbReference type="NCBI Taxonomy" id="2486002"/>
    <lineage>
        <taxon>Bacteria</taxon>
        <taxon>Bacillati</taxon>
        <taxon>Bacillota</taxon>
        <taxon>Bacilli</taxon>
        <taxon>Lactobacillales</taxon>
        <taxon>Lactobacillaceae</taxon>
        <taxon>Lapidilactobacillus</taxon>
    </lineage>
</organism>
<dbReference type="EMBL" id="JBHTOH010000007">
    <property type="protein sequence ID" value="MFD1410124.1"/>
    <property type="molecule type" value="Genomic_DNA"/>
</dbReference>